<evidence type="ECO:0000313" key="2">
    <source>
        <dbReference type="Proteomes" id="UP000029223"/>
    </source>
</evidence>
<reference evidence="2" key="2">
    <citation type="submission" date="2014-09" db="EMBL/GenBank/DDBJ databases">
        <authorList>
            <consortium name="NBRP consortium"/>
            <person name="Sawabe T."/>
            <person name="Meirelles P."/>
            <person name="Nakanishi M."/>
            <person name="Sayaka M."/>
            <person name="Hattori M."/>
            <person name="Ohkuma M."/>
        </authorList>
    </citation>
    <scope>NUCLEOTIDE SEQUENCE [LARGE SCALE GENOMIC DNA]</scope>
    <source>
        <strain evidence="2">JCM 19239</strain>
    </source>
</reference>
<accession>A0ABQ0JDC7</accession>
<comment type="caution">
    <text evidence="1">The sequence shown here is derived from an EMBL/GenBank/DDBJ whole genome shotgun (WGS) entry which is preliminary data.</text>
</comment>
<dbReference type="EMBL" id="BBMS01000021">
    <property type="protein sequence ID" value="GAL26777.1"/>
    <property type="molecule type" value="Genomic_DNA"/>
</dbReference>
<sequence>MSNEQRDAITQKMLELSQLLEESGEPHLAIVVTSTNAQLLQGVFGMVNPHSTGIK</sequence>
<gene>
    <name evidence="1" type="ORF">JCM19239_5278</name>
</gene>
<evidence type="ECO:0000313" key="1">
    <source>
        <dbReference type="EMBL" id="GAL26777.1"/>
    </source>
</evidence>
<organism evidence="1 2">
    <name type="scientific">Vibrio variabilis</name>
    <dbReference type="NCBI Taxonomy" id="990271"/>
    <lineage>
        <taxon>Bacteria</taxon>
        <taxon>Pseudomonadati</taxon>
        <taxon>Pseudomonadota</taxon>
        <taxon>Gammaproteobacteria</taxon>
        <taxon>Vibrionales</taxon>
        <taxon>Vibrionaceae</taxon>
        <taxon>Vibrio</taxon>
    </lineage>
</organism>
<reference evidence="2" key="1">
    <citation type="submission" date="2014-09" db="EMBL/GenBank/DDBJ databases">
        <title>Vibrio variabilis JCM 19239. (C206) whole genome shotgun sequence.</title>
        <authorList>
            <person name="Sawabe T."/>
            <person name="Meirelles P."/>
            <person name="Nakanishi M."/>
            <person name="Sayaka M."/>
            <person name="Hattori M."/>
            <person name="Ohkuma M."/>
        </authorList>
    </citation>
    <scope>NUCLEOTIDE SEQUENCE [LARGE SCALE GENOMIC DNA]</scope>
    <source>
        <strain evidence="2">JCM 19239</strain>
    </source>
</reference>
<protein>
    <submittedName>
        <fullName evidence="1">Uncharacterized protein</fullName>
    </submittedName>
</protein>
<dbReference type="Proteomes" id="UP000029223">
    <property type="component" value="Unassembled WGS sequence"/>
</dbReference>
<keyword evidence="2" id="KW-1185">Reference proteome</keyword>
<proteinExistence type="predicted"/>
<name>A0ABQ0JDC7_9VIBR</name>